<dbReference type="AlphaFoldDB" id="A0A6A3AYS0"/>
<organism evidence="2 3">
    <name type="scientific">Hibiscus syriacus</name>
    <name type="common">Rose of Sharon</name>
    <dbReference type="NCBI Taxonomy" id="106335"/>
    <lineage>
        <taxon>Eukaryota</taxon>
        <taxon>Viridiplantae</taxon>
        <taxon>Streptophyta</taxon>
        <taxon>Embryophyta</taxon>
        <taxon>Tracheophyta</taxon>
        <taxon>Spermatophyta</taxon>
        <taxon>Magnoliopsida</taxon>
        <taxon>eudicotyledons</taxon>
        <taxon>Gunneridae</taxon>
        <taxon>Pentapetalae</taxon>
        <taxon>rosids</taxon>
        <taxon>malvids</taxon>
        <taxon>Malvales</taxon>
        <taxon>Malvaceae</taxon>
        <taxon>Malvoideae</taxon>
        <taxon>Hibiscus</taxon>
    </lineage>
</organism>
<dbReference type="EMBL" id="VEPZ02000937">
    <property type="protein sequence ID" value="KAE8709013.1"/>
    <property type="molecule type" value="Genomic_DNA"/>
</dbReference>
<name>A0A6A3AYS0_HIBSY</name>
<proteinExistence type="predicted"/>
<accession>A0A6A3AYS0</accession>
<dbReference type="Proteomes" id="UP000436088">
    <property type="component" value="Unassembled WGS sequence"/>
</dbReference>
<reference evidence="2" key="1">
    <citation type="submission" date="2019-09" db="EMBL/GenBank/DDBJ databases">
        <title>Draft genome information of white flower Hibiscus syriacus.</title>
        <authorList>
            <person name="Kim Y.-M."/>
        </authorList>
    </citation>
    <scope>NUCLEOTIDE SEQUENCE [LARGE SCALE GENOMIC DNA]</scope>
    <source>
        <strain evidence="2">YM2019G1</strain>
    </source>
</reference>
<evidence type="ECO:0000313" key="3">
    <source>
        <dbReference type="Proteomes" id="UP000436088"/>
    </source>
</evidence>
<sequence length="81" mass="8843">MMISGKLEMVSDPASCMNAIVGLDAKMISNAKALVVEIWGSQTKEFARVTEEDNEVEKNLGDEKPAGDGNKERTGKEKDKK</sequence>
<evidence type="ECO:0000256" key="1">
    <source>
        <dbReference type="SAM" id="MobiDB-lite"/>
    </source>
</evidence>
<protein>
    <submittedName>
        <fullName evidence="2">Uncharacterized protein</fullName>
    </submittedName>
</protein>
<gene>
    <name evidence="2" type="ORF">F3Y22_tig00110332pilonHSYRG00739</name>
</gene>
<feature type="region of interest" description="Disordered" evidence="1">
    <location>
        <begin position="50"/>
        <end position="81"/>
    </location>
</feature>
<comment type="caution">
    <text evidence="2">The sequence shown here is derived from an EMBL/GenBank/DDBJ whole genome shotgun (WGS) entry which is preliminary data.</text>
</comment>
<keyword evidence="3" id="KW-1185">Reference proteome</keyword>
<evidence type="ECO:0000313" key="2">
    <source>
        <dbReference type="EMBL" id="KAE8709013.1"/>
    </source>
</evidence>